<organism evidence="7 8">
    <name type="scientific">Desulfovibrio desulfuricans</name>
    <dbReference type="NCBI Taxonomy" id="876"/>
    <lineage>
        <taxon>Bacteria</taxon>
        <taxon>Pseudomonadati</taxon>
        <taxon>Thermodesulfobacteriota</taxon>
        <taxon>Desulfovibrionia</taxon>
        <taxon>Desulfovibrionales</taxon>
        <taxon>Desulfovibrionaceae</taxon>
        <taxon>Desulfovibrio</taxon>
    </lineage>
</organism>
<dbReference type="SFLD" id="SFLDS00029">
    <property type="entry name" value="Radical_SAM"/>
    <property type="match status" value="1"/>
</dbReference>
<evidence type="ECO:0000313" key="7">
    <source>
        <dbReference type="EMBL" id="QCC84726.1"/>
    </source>
</evidence>
<dbReference type="Pfam" id="PF04055">
    <property type="entry name" value="Radical_SAM"/>
    <property type="match status" value="1"/>
</dbReference>
<dbReference type="GO" id="GO:0051536">
    <property type="term" value="F:iron-sulfur cluster binding"/>
    <property type="evidence" value="ECO:0007669"/>
    <property type="project" value="UniProtKB-KW"/>
</dbReference>
<evidence type="ECO:0000256" key="5">
    <source>
        <dbReference type="ARBA" id="ARBA00023014"/>
    </source>
</evidence>
<dbReference type="Proteomes" id="UP000297065">
    <property type="component" value="Chromosome"/>
</dbReference>
<evidence type="ECO:0000313" key="8">
    <source>
        <dbReference type="Proteomes" id="UP000297065"/>
    </source>
</evidence>
<dbReference type="InterPro" id="IPR050377">
    <property type="entry name" value="Radical_SAM_PqqE_MftC-like"/>
</dbReference>
<evidence type="ECO:0000256" key="4">
    <source>
        <dbReference type="ARBA" id="ARBA00023004"/>
    </source>
</evidence>
<dbReference type="InterPro" id="IPR024032">
    <property type="entry name" value="rSAM_paired_HxsC"/>
</dbReference>
<dbReference type="InterPro" id="IPR007197">
    <property type="entry name" value="rSAM"/>
</dbReference>
<keyword evidence="5" id="KW-0411">Iron-sulfur</keyword>
<evidence type="ECO:0000259" key="6">
    <source>
        <dbReference type="Pfam" id="PF04055"/>
    </source>
</evidence>
<evidence type="ECO:0000256" key="3">
    <source>
        <dbReference type="ARBA" id="ARBA00022723"/>
    </source>
</evidence>
<dbReference type="SFLD" id="SFLDG01067">
    <property type="entry name" value="SPASM/twitch_domain_containing"/>
    <property type="match status" value="1"/>
</dbReference>
<proteinExistence type="predicted"/>
<dbReference type="SUPFAM" id="SSF102114">
    <property type="entry name" value="Radical SAM enzymes"/>
    <property type="match status" value="1"/>
</dbReference>
<dbReference type="GO" id="GO:0046872">
    <property type="term" value="F:metal ion binding"/>
    <property type="evidence" value="ECO:0007669"/>
    <property type="project" value="UniProtKB-KW"/>
</dbReference>
<evidence type="ECO:0000256" key="2">
    <source>
        <dbReference type="ARBA" id="ARBA00022691"/>
    </source>
</evidence>
<name>A0A4P7UFK0_DESDE</name>
<keyword evidence="2" id="KW-0949">S-adenosyl-L-methionine</keyword>
<dbReference type="InterPro" id="IPR013785">
    <property type="entry name" value="Aldolase_TIM"/>
</dbReference>
<dbReference type="NCBIfam" id="TIGR03977">
    <property type="entry name" value="rSAM_pair_HxsC"/>
    <property type="match status" value="1"/>
</dbReference>
<dbReference type="PANTHER" id="PTHR11228">
    <property type="entry name" value="RADICAL SAM DOMAIN PROTEIN"/>
    <property type="match status" value="1"/>
</dbReference>
<dbReference type="PANTHER" id="PTHR11228:SF7">
    <property type="entry name" value="PQQA PEPTIDE CYCLASE"/>
    <property type="match status" value="1"/>
</dbReference>
<protein>
    <submittedName>
        <fullName evidence="7">His-Xaa-Ser system radical SAM maturase HxsC</fullName>
    </submittedName>
</protein>
<gene>
    <name evidence="7" type="primary">hxsC</name>
    <name evidence="7" type="ORF">DDIC_02295</name>
</gene>
<sequence length="374" mass="42040">MRTVSGKASRMFSPIVGELSFTGKPFYARSEAILVSDAITSKSLGYSGCITTGPQRAFFYPDSIYDADDISFLHEGDIVCLDNDGHATVLWEESSNQNALFLTEACNCHCMMCPQPPKKHDKRLIQQANKVLDLIKLKSVRHICITGGEPTLLGNDFLAVLNRCVSEHPSAIIDILTNGKTFFDINFTQRVASITNKNVKFCVSLHSDIDTIHDKIVGKNGSYSKTQLGIYNLAKCGCHLEIRHVVTKLNWNRLLGFSEHLYNYFPFCSHYAFMGMEVHGEASLNYSEVGISPNDYRENLRKAVLFMHRRGLPVSVYNIPLCQCDERIWPFARQSISSWKKFYPSQCDQCREKAACAGFFSTSAFLPAELVKPI</sequence>
<accession>A0A4P7UFK0</accession>
<dbReference type="InterPro" id="IPR058240">
    <property type="entry name" value="rSAM_sf"/>
</dbReference>
<dbReference type="EMBL" id="CP036295">
    <property type="protein sequence ID" value="QCC84726.1"/>
    <property type="molecule type" value="Genomic_DNA"/>
</dbReference>
<keyword evidence="4" id="KW-0408">Iron</keyword>
<dbReference type="Gene3D" id="3.20.20.70">
    <property type="entry name" value="Aldolase class I"/>
    <property type="match status" value="1"/>
</dbReference>
<dbReference type="GO" id="GO:0003824">
    <property type="term" value="F:catalytic activity"/>
    <property type="evidence" value="ECO:0007669"/>
    <property type="project" value="InterPro"/>
</dbReference>
<dbReference type="AlphaFoldDB" id="A0A4P7UFK0"/>
<keyword evidence="3" id="KW-0479">Metal-binding</keyword>
<dbReference type="OrthoDB" id="4501241at2"/>
<dbReference type="CDD" id="cd01335">
    <property type="entry name" value="Radical_SAM"/>
    <property type="match status" value="1"/>
</dbReference>
<reference evidence="7 8" key="1">
    <citation type="submission" date="2019-02" db="EMBL/GenBank/DDBJ databases">
        <title>Complete Genome Sequence of Desulfovibrio desulfuricans IC1, a Sulfonate Utilizing Anaerobe.</title>
        <authorList>
            <person name="Day L.A."/>
            <person name="De Leon K.B."/>
            <person name="Wall J.D."/>
        </authorList>
    </citation>
    <scope>NUCLEOTIDE SEQUENCE [LARGE SCALE GENOMIC DNA]</scope>
    <source>
        <strain evidence="7 8">IC1</strain>
    </source>
</reference>
<evidence type="ECO:0000256" key="1">
    <source>
        <dbReference type="ARBA" id="ARBA00001966"/>
    </source>
</evidence>
<dbReference type="RefSeq" id="WP_136398955.1">
    <property type="nucleotide sequence ID" value="NZ_CP036295.1"/>
</dbReference>
<dbReference type="SFLD" id="SFLDG01103">
    <property type="entry name" value="Uncharacterised_Radical_SAM_Su"/>
    <property type="match status" value="1"/>
</dbReference>
<comment type="cofactor">
    <cofactor evidence="1">
        <name>[4Fe-4S] cluster</name>
        <dbReference type="ChEBI" id="CHEBI:49883"/>
    </cofactor>
</comment>
<feature type="domain" description="Radical SAM core" evidence="6">
    <location>
        <begin position="102"/>
        <end position="247"/>
    </location>
</feature>